<evidence type="ECO:0000313" key="2">
    <source>
        <dbReference type="EMBL" id="OGY82414.1"/>
    </source>
</evidence>
<dbReference type="EMBL" id="MHKE01000020">
    <property type="protein sequence ID" value="OGY82414.1"/>
    <property type="molecule type" value="Genomic_DNA"/>
</dbReference>
<keyword evidence="1" id="KW-0812">Transmembrane</keyword>
<feature type="transmembrane region" description="Helical" evidence="1">
    <location>
        <begin position="74"/>
        <end position="95"/>
    </location>
</feature>
<feature type="transmembrane region" description="Helical" evidence="1">
    <location>
        <begin position="33"/>
        <end position="54"/>
    </location>
</feature>
<dbReference type="STRING" id="1798543.A2898_05250"/>
<evidence type="ECO:0000313" key="3">
    <source>
        <dbReference type="Proteomes" id="UP000179164"/>
    </source>
</evidence>
<evidence type="ECO:0000256" key="1">
    <source>
        <dbReference type="SAM" id="Phobius"/>
    </source>
</evidence>
<proteinExistence type="predicted"/>
<dbReference type="Proteomes" id="UP000179164">
    <property type="component" value="Unassembled WGS sequence"/>
</dbReference>
<accession>A0A1G2AZS5</accession>
<organism evidence="2 3">
    <name type="scientific">Candidatus Kerfeldbacteria bacterium RIFCSPLOWO2_01_FULL_48_11</name>
    <dbReference type="NCBI Taxonomy" id="1798543"/>
    <lineage>
        <taxon>Bacteria</taxon>
        <taxon>Candidatus Kerfeldiibacteriota</taxon>
    </lineage>
</organism>
<keyword evidence="1" id="KW-1133">Transmembrane helix</keyword>
<name>A0A1G2AZS5_9BACT</name>
<comment type="caution">
    <text evidence="2">The sequence shown here is derived from an EMBL/GenBank/DDBJ whole genome shotgun (WGS) entry which is preliminary data.</text>
</comment>
<keyword evidence="1" id="KW-0472">Membrane</keyword>
<dbReference type="AlphaFoldDB" id="A0A1G2AZS5"/>
<gene>
    <name evidence="2" type="ORF">A2898_05250</name>
</gene>
<reference evidence="2 3" key="1">
    <citation type="journal article" date="2016" name="Nat. Commun.">
        <title>Thousands of microbial genomes shed light on interconnected biogeochemical processes in an aquifer system.</title>
        <authorList>
            <person name="Anantharaman K."/>
            <person name="Brown C.T."/>
            <person name="Hug L.A."/>
            <person name="Sharon I."/>
            <person name="Castelle C.J."/>
            <person name="Probst A.J."/>
            <person name="Thomas B.C."/>
            <person name="Singh A."/>
            <person name="Wilkins M.J."/>
            <person name="Karaoz U."/>
            <person name="Brodie E.L."/>
            <person name="Williams K.H."/>
            <person name="Hubbard S.S."/>
            <person name="Banfield J.F."/>
        </authorList>
    </citation>
    <scope>NUCLEOTIDE SEQUENCE [LARGE SCALE GENOMIC DNA]</scope>
</reference>
<protein>
    <submittedName>
        <fullName evidence="2">Uncharacterized protein</fullName>
    </submittedName>
</protein>
<feature type="transmembrane region" description="Helical" evidence="1">
    <location>
        <begin position="6"/>
        <end position="21"/>
    </location>
</feature>
<sequence length="183" mass="19631">MGLVDWAFVALVFWLLSRYWIRAKSAGATAITIGCLVILGAYSLAIGETWYLNYETVSFPLNLFGDGIYTRDDWNPVAALILIALVVGFFARWPLGYALKKYSDKPELPGTTGPAAPAFICVLIALLCTASAGSYIKMWKNQEPGHYTVSFLTTATAGILGAGSEMASQAGVPKPKPDAKSGK</sequence>
<feature type="transmembrane region" description="Helical" evidence="1">
    <location>
        <begin position="116"/>
        <end position="136"/>
    </location>
</feature>